<keyword evidence="1" id="KW-1133">Transmembrane helix</keyword>
<feature type="transmembrane region" description="Helical" evidence="1">
    <location>
        <begin position="23"/>
        <end position="43"/>
    </location>
</feature>
<accession>A0AA35YCS9</accession>
<dbReference type="Proteomes" id="UP001177003">
    <property type="component" value="Chromosome 1"/>
</dbReference>
<name>A0AA35YCS9_LACSI</name>
<sequence>MEATVGWCNSGCRSQYKNGHYHVFIHVSINMGLKGGPIWRILWGKIKKEKMKKKKKKKRKKKVHGVLNTTQFSYDPCEYAQNFDQGLMVNDFDDLSRSFSARFAVPSTVFNKGLTSAMPRSEEQLGNGKPSLASSSSLFPLFFLGGVEVELEELNTTPFILIEVK</sequence>
<keyword evidence="1" id="KW-0812">Transmembrane</keyword>
<proteinExistence type="predicted"/>
<evidence type="ECO:0000313" key="3">
    <source>
        <dbReference type="Proteomes" id="UP001177003"/>
    </source>
</evidence>
<evidence type="ECO:0000256" key="1">
    <source>
        <dbReference type="SAM" id="Phobius"/>
    </source>
</evidence>
<reference evidence="2" key="1">
    <citation type="submission" date="2023-04" db="EMBL/GenBank/DDBJ databases">
        <authorList>
            <person name="Vijverberg K."/>
            <person name="Xiong W."/>
            <person name="Schranz E."/>
        </authorList>
    </citation>
    <scope>NUCLEOTIDE SEQUENCE</scope>
</reference>
<gene>
    <name evidence="2" type="ORF">LSALG_LOCUS7978</name>
</gene>
<organism evidence="2 3">
    <name type="scientific">Lactuca saligna</name>
    <name type="common">Willowleaf lettuce</name>
    <dbReference type="NCBI Taxonomy" id="75948"/>
    <lineage>
        <taxon>Eukaryota</taxon>
        <taxon>Viridiplantae</taxon>
        <taxon>Streptophyta</taxon>
        <taxon>Embryophyta</taxon>
        <taxon>Tracheophyta</taxon>
        <taxon>Spermatophyta</taxon>
        <taxon>Magnoliopsida</taxon>
        <taxon>eudicotyledons</taxon>
        <taxon>Gunneridae</taxon>
        <taxon>Pentapetalae</taxon>
        <taxon>asterids</taxon>
        <taxon>campanulids</taxon>
        <taxon>Asterales</taxon>
        <taxon>Asteraceae</taxon>
        <taxon>Cichorioideae</taxon>
        <taxon>Cichorieae</taxon>
        <taxon>Lactucinae</taxon>
        <taxon>Lactuca</taxon>
    </lineage>
</organism>
<keyword evidence="1" id="KW-0472">Membrane</keyword>
<dbReference type="AlphaFoldDB" id="A0AA35YCS9"/>
<evidence type="ECO:0000313" key="2">
    <source>
        <dbReference type="EMBL" id="CAI9267498.1"/>
    </source>
</evidence>
<keyword evidence="3" id="KW-1185">Reference proteome</keyword>
<dbReference type="EMBL" id="OX465077">
    <property type="protein sequence ID" value="CAI9267498.1"/>
    <property type="molecule type" value="Genomic_DNA"/>
</dbReference>
<protein>
    <submittedName>
        <fullName evidence="2">Uncharacterized protein</fullName>
    </submittedName>
</protein>
<dbReference type="PANTHER" id="PTHR33168">
    <property type="entry name" value="STRESS INDUCED PROTEIN-RELATED"/>
    <property type="match status" value="1"/>
</dbReference>